<reference evidence="10 11" key="2">
    <citation type="journal article" date="2015" name="Genome Announc.">
        <title>Complete Genome Sequences of Evolved Arsenate-Resistant Metallosphaera sedula Strains.</title>
        <authorList>
            <person name="Ai C."/>
            <person name="McCarthy S."/>
            <person name="Schackwitz W."/>
            <person name="Martin J."/>
            <person name="Lipzen A."/>
            <person name="Blum P."/>
        </authorList>
    </citation>
    <scope>NUCLEOTIDE SEQUENCE [LARGE SCALE GENOMIC DNA]</scope>
    <source>
        <strain evidence="5 11">ARS120-1</strain>
        <strain evidence="6 10">ARS120-2</strain>
        <strain evidence="3 13">ARS50-1</strain>
        <strain evidence="4 12">ARS50-2</strain>
    </source>
</reference>
<evidence type="ECO:0000313" key="6">
    <source>
        <dbReference type="EMBL" id="AKV80688.1"/>
    </source>
</evidence>
<dbReference type="EMBL" id="CP012172">
    <property type="protein sequence ID" value="AKV73952.1"/>
    <property type="molecule type" value="Genomic_DNA"/>
</dbReference>
<gene>
    <name evidence="2" type="ORF">HA72_0876</name>
    <name evidence="3" type="ORF">MsedA_0892</name>
    <name evidence="4" type="ORF">MsedB_0893</name>
    <name evidence="5" type="ORF">MsedC_0892</name>
    <name evidence="6" type="ORF">MsedD_0893</name>
    <name evidence="7" type="ORF">MsedE_0892</name>
</gene>
<dbReference type="EMBL" id="CP008822">
    <property type="protein sequence ID" value="AIM27034.1"/>
    <property type="molecule type" value="Genomic_DNA"/>
</dbReference>
<dbReference type="Proteomes" id="UP000056255">
    <property type="component" value="Chromosome"/>
</dbReference>
<dbReference type="InterPro" id="IPR029052">
    <property type="entry name" value="Metallo-depent_PP-like"/>
</dbReference>
<evidence type="ECO:0000313" key="13">
    <source>
        <dbReference type="Proteomes" id="UP000068832"/>
    </source>
</evidence>
<reference evidence="7 9" key="3">
    <citation type="submission" date="2015-07" db="EMBL/GenBank/DDBJ databases">
        <title>Physiological, transcriptional responses and genome re-sequencing of acid resistant extremely thermoacidophilic Metallosphaera sedula SARC-M1.</title>
        <authorList>
            <person name="Ai C."/>
            <person name="McCarthy S."/>
            <person name="Eckrich V."/>
            <person name="Rudrappa D."/>
            <person name="Qiu G."/>
            <person name="Blum P."/>
        </authorList>
    </citation>
    <scope>NUCLEOTIDE SEQUENCE [LARGE SCALE GENOMIC DNA]</scope>
    <source>
        <strain evidence="7 9">SARC-M1</strain>
    </source>
</reference>
<dbReference type="SUPFAM" id="SSF56300">
    <property type="entry name" value="Metallo-dependent phosphatases"/>
    <property type="match status" value="1"/>
</dbReference>
<dbReference type="InterPro" id="IPR004843">
    <property type="entry name" value="Calcineurin-like_PHP"/>
</dbReference>
<evidence type="ECO:0000313" key="11">
    <source>
        <dbReference type="Proteomes" id="UP000062398"/>
    </source>
</evidence>
<dbReference type="PATRIC" id="fig|43687.5.peg.903"/>
<evidence type="ECO:0000313" key="4">
    <source>
        <dbReference type="EMBL" id="AKV76191.1"/>
    </source>
</evidence>
<dbReference type="EMBL" id="CP012175">
    <property type="protein sequence ID" value="AKV80688.1"/>
    <property type="molecule type" value="Genomic_DNA"/>
</dbReference>
<evidence type="ECO:0000313" key="10">
    <source>
        <dbReference type="Proteomes" id="UP000061362"/>
    </source>
</evidence>
<dbReference type="GO" id="GO:0016787">
    <property type="term" value="F:hydrolase activity"/>
    <property type="evidence" value="ECO:0007669"/>
    <property type="project" value="InterPro"/>
</dbReference>
<dbReference type="Pfam" id="PF00149">
    <property type="entry name" value="Metallophos"/>
    <property type="match status" value="1"/>
</dbReference>
<dbReference type="EMBL" id="CP012173">
    <property type="protein sequence ID" value="AKV76191.1"/>
    <property type="molecule type" value="Genomic_DNA"/>
</dbReference>
<evidence type="ECO:0000313" key="5">
    <source>
        <dbReference type="EMBL" id="AKV78443.1"/>
    </source>
</evidence>
<dbReference type="EMBL" id="CP012176">
    <property type="protein sequence ID" value="AKV82929.1"/>
    <property type="molecule type" value="Genomic_DNA"/>
</dbReference>
<dbReference type="AlphaFoldDB" id="A0A088E3M9"/>
<evidence type="ECO:0000313" key="9">
    <source>
        <dbReference type="Proteomes" id="UP000056255"/>
    </source>
</evidence>
<feature type="domain" description="Calcineurin-like phosphoesterase" evidence="1">
    <location>
        <begin position="6"/>
        <end position="251"/>
    </location>
</feature>
<dbReference type="PANTHER" id="PTHR37523">
    <property type="entry name" value="METALLOPHOSPHOESTERASE"/>
    <property type="match status" value="1"/>
</dbReference>
<evidence type="ECO:0000313" key="7">
    <source>
        <dbReference type="EMBL" id="AKV82929.1"/>
    </source>
</evidence>
<name>A0A088E3M9_9CREN</name>
<dbReference type="Proteomes" id="UP000062475">
    <property type="component" value="Chromosome"/>
</dbReference>
<evidence type="ECO:0000313" key="12">
    <source>
        <dbReference type="Proteomes" id="UP000062475"/>
    </source>
</evidence>
<dbReference type="GeneID" id="97614050"/>
<reference evidence="2 8" key="1">
    <citation type="journal article" date="2014" name="J. Bacteriol.">
        <title>Role of an Archaeal PitA Transporter in the Copper and Arsenic Resistance of Metallosphaera sedula, an Extreme Thermoacidophile.</title>
        <authorList>
            <person name="McCarthy S."/>
            <person name="Ai C."/>
            <person name="Wheaton G."/>
            <person name="Tevatia R."/>
            <person name="Eckrich V."/>
            <person name="Kelly R."/>
            <person name="Blum P."/>
        </authorList>
    </citation>
    <scope>NUCLEOTIDE SEQUENCE [LARGE SCALE GENOMIC DNA]</scope>
    <source>
        <strain evidence="2 8">CuR1</strain>
    </source>
</reference>
<evidence type="ECO:0000313" key="3">
    <source>
        <dbReference type="EMBL" id="AKV73952.1"/>
    </source>
</evidence>
<dbReference type="OMA" id="IVTFEVH"/>
<evidence type="ECO:0000259" key="1">
    <source>
        <dbReference type="Pfam" id="PF00149"/>
    </source>
</evidence>
<dbReference type="Proteomes" id="UP000062398">
    <property type="component" value="Chromosome"/>
</dbReference>
<dbReference type="CDD" id="cd00838">
    <property type="entry name" value="MPP_superfamily"/>
    <property type="match status" value="1"/>
</dbReference>
<dbReference type="RefSeq" id="WP_012020835.1">
    <property type="nucleotide sequence ID" value="NZ_AP019770.1"/>
</dbReference>
<dbReference type="OrthoDB" id="50367at2157"/>
<sequence length="304" mass="34735">MPLQTKILFTSDIHGSETAFRKSLNAAKMYDVNYLVYGGDMFSKDFIFVMREGGDYYVDGKKVNLEALQENYMITGRMPIIMSKEELDFTLGNREALRKVVLERLEAQVDRWVKIQREKMENSNFFVVWNLGNDDPLELDSLLNSYGIETCQGKVIELGDLKMICEGFVNPTPFQTYREVPDSTLYIRLERLIEKVNPKETVLNVHVPPFNTKLDLAVNERKERSHVGSRSVHDLIQKYQPLVGLHGHIHESPGVDKIGETKIANPGSEYQSGIFRGVLVVIERQLEKGLLRSFKVKAISLIHG</sequence>
<dbReference type="PANTHER" id="PTHR37523:SF1">
    <property type="entry name" value="CALCINEURIN-LIKE PHOSPHOESTERASE DOMAIN-CONTAINING PROTEIN"/>
    <property type="match status" value="1"/>
</dbReference>
<proteinExistence type="predicted"/>
<evidence type="ECO:0000313" key="2">
    <source>
        <dbReference type="EMBL" id="AIM27034.1"/>
    </source>
</evidence>
<organism evidence="2 8">
    <name type="scientific">Metallosphaera sedula</name>
    <dbReference type="NCBI Taxonomy" id="43687"/>
    <lineage>
        <taxon>Archaea</taxon>
        <taxon>Thermoproteota</taxon>
        <taxon>Thermoprotei</taxon>
        <taxon>Sulfolobales</taxon>
        <taxon>Sulfolobaceae</taxon>
        <taxon>Metallosphaera</taxon>
    </lineage>
</organism>
<dbReference type="Gene3D" id="3.60.21.10">
    <property type="match status" value="1"/>
</dbReference>
<dbReference type="Proteomes" id="UP000068832">
    <property type="component" value="Chromosome"/>
</dbReference>
<protein>
    <submittedName>
        <fullName evidence="2">Phosphoesterase</fullName>
    </submittedName>
</protein>
<dbReference type="Proteomes" id="UP000061362">
    <property type="component" value="Chromosome"/>
</dbReference>
<evidence type="ECO:0000313" key="8">
    <source>
        <dbReference type="Proteomes" id="UP000029084"/>
    </source>
</evidence>
<dbReference type="EMBL" id="CP012174">
    <property type="protein sequence ID" value="AKV78443.1"/>
    <property type="molecule type" value="Genomic_DNA"/>
</dbReference>
<accession>A0A088E3M9</accession>
<dbReference type="Proteomes" id="UP000029084">
    <property type="component" value="Chromosome"/>
</dbReference>